<comment type="similarity">
    <text evidence="2 10">Belongs to the PduL family.</text>
</comment>
<evidence type="ECO:0000256" key="1">
    <source>
        <dbReference type="ARBA" id="ARBA00001947"/>
    </source>
</evidence>
<evidence type="ECO:0000256" key="7">
    <source>
        <dbReference type="ARBA" id="ARBA00022833"/>
    </source>
</evidence>
<evidence type="ECO:0000313" key="12">
    <source>
        <dbReference type="Proteomes" id="UP001224122"/>
    </source>
</evidence>
<dbReference type="GO" id="GO:0008959">
    <property type="term" value="F:phosphate acetyltransferase activity"/>
    <property type="evidence" value="ECO:0007669"/>
    <property type="project" value="UniProtKB-EC"/>
</dbReference>
<dbReference type="PIRSF" id="PIRSF010130">
    <property type="entry name" value="PduL"/>
    <property type="match status" value="1"/>
</dbReference>
<comment type="function">
    <text evidence="10">Involved in 1,2-propanediol (1,2-PD) degradation by catalyzing the conversion of propanoyl-CoA to propanoyl-phosphate.</text>
</comment>
<evidence type="ECO:0000256" key="4">
    <source>
        <dbReference type="ARBA" id="ARBA00020837"/>
    </source>
</evidence>
<dbReference type="NCBIfam" id="NF011652">
    <property type="entry name" value="PRK15070.1"/>
    <property type="match status" value="1"/>
</dbReference>
<dbReference type="EMBL" id="JAUSTW010000004">
    <property type="protein sequence ID" value="MDQ0199483.1"/>
    <property type="molecule type" value="Genomic_DNA"/>
</dbReference>
<comment type="cofactor">
    <cofactor evidence="1">
        <name>Zn(2+)</name>
        <dbReference type="ChEBI" id="CHEBI:29105"/>
    </cofactor>
</comment>
<dbReference type="InterPro" id="IPR008300">
    <property type="entry name" value="PTAC"/>
</dbReference>
<evidence type="ECO:0000313" key="11">
    <source>
        <dbReference type="EMBL" id="MDQ0199483.1"/>
    </source>
</evidence>
<comment type="catalytic activity">
    <reaction evidence="9 10">
        <text>propanoyl-CoA + phosphate = propanoyl phosphate + CoA</text>
        <dbReference type="Rhea" id="RHEA:28046"/>
        <dbReference type="ChEBI" id="CHEBI:43474"/>
        <dbReference type="ChEBI" id="CHEBI:57287"/>
        <dbReference type="ChEBI" id="CHEBI:57392"/>
        <dbReference type="ChEBI" id="CHEBI:58933"/>
        <dbReference type="EC" id="2.3.1.222"/>
    </reaction>
</comment>
<keyword evidence="7" id="KW-0862">Zinc</keyword>
<keyword evidence="8 10" id="KW-0012">Acyltransferase</keyword>
<keyword evidence="6" id="KW-0479">Metal-binding</keyword>
<evidence type="ECO:0000256" key="2">
    <source>
        <dbReference type="ARBA" id="ARBA00007342"/>
    </source>
</evidence>
<organism evidence="11 12">
    <name type="scientific">Neobacillus ginsengisoli</name>
    <dbReference type="NCBI Taxonomy" id="904295"/>
    <lineage>
        <taxon>Bacteria</taxon>
        <taxon>Bacillati</taxon>
        <taxon>Bacillota</taxon>
        <taxon>Bacilli</taxon>
        <taxon>Bacillales</taxon>
        <taxon>Bacillaceae</taxon>
        <taxon>Neobacillus</taxon>
    </lineage>
</organism>
<sequence>MNSHAIQSIVEKVLRKLQQEMETPSIPIGVSARHIHLSKEHLEMLFGKNYQLTKKANLSQPGQFAATETVTVVSSKGSLERVRILGPIRGATQIEISKTDSVKLGLNPPLRESGDIKGSAAATIVGPKGSVFLSEGLIIAQNHIHMTPKDAEQFNVENGQYVKVKIQGQRPVLFDRVLIRVSPRYQLEMHIDTDEANASLSMTGDNAILLNPSVPV</sequence>
<evidence type="ECO:0000256" key="5">
    <source>
        <dbReference type="ARBA" id="ARBA00022679"/>
    </source>
</evidence>
<dbReference type="Proteomes" id="UP001224122">
    <property type="component" value="Unassembled WGS sequence"/>
</dbReference>
<name>A0ABT9XVS3_9BACI</name>
<evidence type="ECO:0000256" key="8">
    <source>
        <dbReference type="ARBA" id="ARBA00023315"/>
    </source>
</evidence>
<evidence type="ECO:0000256" key="3">
    <source>
        <dbReference type="ARBA" id="ARBA00012206"/>
    </source>
</evidence>
<evidence type="ECO:0000256" key="6">
    <source>
        <dbReference type="ARBA" id="ARBA00022723"/>
    </source>
</evidence>
<keyword evidence="12" id="KW-1185">Reference proteome</keyword>
<dbReference type="Pfam" id="PF06130">
    <property type="entry name" value="PTAC"/>
    <property type="match status" value="1"/>
</dbReference>
<accession>A0ABT9XVS3</accession>
<dbReference type="RefSeq" id="WP_307408435.1">
    <property type="nucleotide sequence ID" value="NZ_JAUSTW010000004.1"/>
</dbReference>
<evidence type="ECO:0000256" key="10">
    <source>
        <dbReference type="PIRNR" id="PIRNR010130"/>
    </source>
</evidence>
<keyword evidence="5 10" id="KW-0808">Transferase</keyword>
<comment type="caution">
    <text evidence="11">The sequence shown here is derived from an EMBL/GenBank/DDBJ whole genome shotgun (WGS) entry which is preliminary data.</text>
</comment>
<comment type="pathway">
    <text evidence="10">Polyol metabolism; 1,2-propanediol degradation.</text>
</comment>
<dbReference type="EC" id="2.3.1.222" evidence="3 10"/>
<proteinExistence type="inferred from homology"/>
<dbReference type="PANTHER" id="PTHR39453:SF1">
    <property type="entry name" value="PHOSPHATE PROPANOYLTRANSFERASE"/>
    <property type="match status" value="1"/>
</dbReference>
<evidence type="ECO:0000256" key="9">
    <source>
        <dbReference type="ARBA" id="ARBA00047589"/>
    </source>
</evidence>
<reference evidence="11 12" key="1">
    <citation type="submission" date="2023-07" db="EMBL/GenBank/DDBJ databases">
        <title>Genomic Encyclopedia of Type Strains, Phase IV (KMG-IV): sequencing the most valuable type-strain genomes for metagenomic binning, comparative biology and taxonomic classification.</title>
        <authorList>
            <person name="Goeker M."/>
        </authorList>
    </citation>
    <scope>NUCLEOTIDE SEQUENCE [LARGE SCALE GENOMIC DNA]</scope>
    <source>
        <strain evidence="11 12">DSM 27594</strain>
    </source>
</reference>
<dbReference type="PANTHER" id="PTHR39453">
    <property type="entry name" value="PHOSPHATE PROPANOYLTRANSFERASE"/>
    <property type="match status" value="1"/>
</dbReference>
<protein>
    <recommendedName>
        <fullName evidence="4 10">Phosphate propanoyltransferase</fullName>
        <ecNumber evidence="3 10">2.3.1.222</ecNumber>
    </recommendedName>
</protein>
<gene>
    <name evidence="11" type="ORF">J2S10_002665</name>
</gene>